<comment type="caution">
    <text evidence="1">The sequence shown here is derived from an EMBL/GenBank/DDBJ whole genome shotgun (WGS) entry which is preliminary data.</text>
</comment>
<reference evidence="1 2" key="1">
    <citation type="submission" date="2020-12" db="EMBL/GenBank/DDBJ databases">
        <title>Aureibaculum luteum sp. nov. and Aureibaculum flavum sp. nov., novel members of the family Flavobacteriaceae isolated from Antarctic intertidal sediments.</title>
        <authorList>
            <person name="He X."/>
            <person name="Zhang X."/>
        </authorList>
    </citation>
    <scope>NUCLEOTIDE SEQUENCE [LARGE SCALE GENOMIC DNA]</scope>
    <source>
        <strain evidence="1 2">A20</strain>
    </source>
</reference>
<dbReference type="Proteomes" id="UP000623301">
    <property type="component" value="Unassembled WGS sequence"/>
</dbReference>
<dbReference type="InterPro" id="IPR029062">
    <property type="entry name" value="Class_I_gatase-like"/>
</dbReference>
<name>A0ABS0WR07_9FLAO</name>
<dbReference type="RefSeq" id="WP_198841147.1">
    <property type="nucleotide sequence ID" value="NZ_JAEHFJ010000004.1"/>
</dbReference>
<protein>
    <submittedName>
        <fullName evidence="1">Uncharacterized protein</fullName>
    </submittedName>
</protein>
<dbReference type="SUPFAM" id="SSF52317">
    <property type="entry name" value="Class I glutamine amidotransferase-like"/>
    <property type="match status" value="1"/>
</dbReference>
<dbReference type="EMBL" id="JAEHFJ010000004">
    <property type="protein sequence ID" value="MBJ2174397.1"/>
    <property type="molecule type" value="Genomic_DNA"/>
</dbReference>
<evidence type="ECO:0000313" key="1">
    <source>
        <dbReference type="EMBL" id="MBJ2174397.1"/>
    </source>
</evidence>
<evidence type="ECO:0000313" key="2">
    <source>
        <dbReference type="Proteomes" id="UP000623301"/>
    </source>
</evidence>
<accession>A0ABS0WR07</accession>
<keyword evidence="2" id="KW-1185">Reference proteome</keyword>
<gene>
    <name evidence="1" type="ORF">JBL43_09125</name>
</gene>
<sequence>MSPFYKKIINLFIIVCFPFCLNAQSVLYVYGDVSADGKIPSGEQEPFHQMRLNDTDILGMSQFLEALEEVNLDVKEIYDQELILNSKTLKTVDVLILASNQRIFSKEEAKAVSVWVKKGGGLVAWSDSGFGGEYKLVGLDNPTGRNSDNSITEQFGMHFLTDNGAGNYLVQNYTEDHFLNNFNKNGGIRFRGEGVSFIRISKPAKMLAKAQDGGLGGRLEVNKVDGVFNAKTDATLAI</sequence>
<proteinExistence type="predicted"/>
<dbReference type="Gene3D" id="3.40.50.880">
    <property type="match status" value="1"/>
</dbReference>
<organism evidence="1 2">
    <name type="scientific">Aureibaculum flavum</name>
    <dbReference type="NCBI Taxonomy" id="2795986"/>
    <lineage>
        <taxon>Bacteria</taxon>
        <taxon>Pseudomonadati</taxon>
        <taxon>Bacteroidota</taxon>
        <taxon>Flavobacteriia</taxon>
        <taxon>Flavobacteriales</taxon>
        <taxon>Flavobacteriaceae</taxon>
        <taxon>Aureibaculum</taxon>
    </lineage>
</organism>